<evidence type="ECO:0000259" key="1">
    <source>
        <dbReference type="Pfam" id="PF02954"/>
    </source>
</evidence>
<protein>
    <recommendedName>
        <fullName evidence="1">DNA binding HTH domain-containing protein</fullName>
    </recommendedName>
</protein>
<evidence type="ECO:0000313" key="2">
    <source>
        <dbReference type="EMBL" id="MPN62586.1"/>
    </source>
</evidence>
<feature type="domain" description="DNA binding HTH" evidence="1">
    <location>
        <begin position="32"/>
        <end position="68"/>
    </location>
</feature>
<sequence>MEQSSDTGKTAVQPKEDSAALSCLQDMMDAYEDKLIQKALRICQGNISRTAALLDIKRQSLQYRIHKYNIIL</sequence>
<comment type="caution">
    <text evidence="2">The sequence shown here is derived from an EMBL/GenBank/DDBJ whole genome shotgun (WGS) entry which is preliminary data.</text>
</comment>
<organism evidence="2">
    <name type="scientific">bioreactor metagenome</name>
    <dbReference type="NCBI Taxonomy" id="1076179"/>
    <lineage>
        <taxon>unclassified sequences</taxon>
        <taxon>metagenomes</taxon>
        <taxon>ecological metagenomes</taxon>
    </lineage>
</organism>
<dbReference type="InterPro" id="IPR009057">
    <property type="entry name" value="Homeodomain-like_sf"/>
</dbReference>
<dbReference type="PRINTS" id="PR01590">
    <property type="entry name" value="HTHFIS"/>
</dbReference>
<dbReference type="Pfam" id="PF02954">
    <property type="entry name" value="HTH_8"/>
    <property type="match status" value="1"/>
</dbReference>
<accession>A0A645JGK6</accession>
<gene>
    <name evidence="2" type="ORF">SDC9_210337</name>
</gene>
<dbReference type="AlphaFoldDB" id="A0A645JGK6"/>
<dbReference type="EMBL" id="VSSQ01140793">
    <property type="protein sequence ID" value="MPN62586.1"/>
    <property type="molecule type" value="Genomic_DNA"/>
</dbReference>
<dbReference type="Gene3D" id="1.10.10.60">
    <property type="entry name" value="Homeodomain-like"/>
    <property type="match status" value="1"/>
</dbReference>
<proteinExistence type="predicted"/>
<reference evidence="2" key="1">
    <citation type="submission" date="2019-08" db="EMBL/GenBank/DDBJ databases">
        <authorList>
            <person name="Kucharzyk K."/>
            <person name="Murdoch R.W."/>
            <person name="Higgins S."/>
            <person name="Loffler F."/>
        </authorList>
    </citation>
    <scope>NUCLEOTIDE SEQUENCE</scope>
</reference>
<name>A0A645JGK6_9ZZZZ</name>
<dbReference type="SUPFAM" id="SSF46689">
    <property type="entry name" value="Homeodomain-like"/>
    <property type="match status" value="1"/>
</dbReference>
<dbReference type="GO" id="GO:0043565">
    <property type="term" value="F:sequence-specific DNA binding"/>
    <property type="evidence" value="ECO:0007669"/>
    <property type="project" value="InterPro"/>
</dbReference>
<dbReference type="InterPro" id="IPR002197">
    <property type="entry name" value="HTH_Fis"/>
</dbReference>